<dbReference type="EMBL" id="CP026095">
    <property type="protein sequence ID" value="AZV42573.1"/>
    <property type="molecule type" value="Genomic_DNA"/>
</dbReference>
<dbReference type="Gene3D" id="2.30.30.40">
    <property type="entry name" value="SH3 Domains"/>
    <property type="match status" value="1"/>
</dbReference>
<proteinExistence type="predicted"/>
<protein>
    <submittedName>
        <fullName evidence="1">Uncharacterized protein</fullName>
    </submittedName>
</protein>
<evidence type="ECO:0000313" key="1">
    <source>
        <dbReference type="EMBL" id="AZV42573.1"/>
    </source>
</evidence>
<dbReference type="PROSITE" id="PS51781">
    <property type="entry name" value="SH3B"/>
    <property type="match status" value="1"/>
</dbReference>
<dbReference type="Pfam" id="PF08239">
    <property type="entry name" value="SH3_3"/>
    <property type="match status" value="1"/>
</dbReference>
<organism evidence="1 2">
    <name type="scientific">Peribacillus asahii</name>
    <dbReference type="NCBI Taxonomy" id="228899"/>
    <lineage>
        <taxon>Bacteria</taxon>
        <taxon>Bacillati</taxon>
        <taxon>Bacillota</taxon>
        <taxon>Bacilli</taxon>
        <taxon>Bacillales</taxon>
        <taxon>Bacillaceae</taxon>
        <taxon>Peribacillus</taxon>
    </lineage>
</organism>
<sequence length="240" mass="27462">MKRLFKILIMLILVLSFFSFNSSNTEAATTKIAHVNIKSGTLTIRSGAGTKYKKVGSLKKDAGVYVYSQTKSGWSEIRYKNKKAYVATKYLKFANSYLMDKKKIYTYIDMKTGEKSKHTYTGIYAPDLKKWDIWKSEDGSYIVDEDKNGLYSGWMESEYVVDIKYPVKVGQSWDNGFGEPNYTRITSISKTVKTPAGTFKNCIEVTDQFGYKRYYAKNVGHVKLVYKGKTLSQLVSLKKR</sequence>
<reference evidence="1 2" key="1">
    <citation type="submission" date="2018-01" db="EMBL/GenBank/DDBJ databases">
        <title>Bacillus asahii Genome sequencing and assembly.</title>
        <authorList>
            <person name="Jiang H."/>
            <person name="Feng Y."/>
            <person name="Zhao F."/>
            <person name="Lin X."/>
        </authorList>
    </citation>
    <scope>NUCLEOTIDE SEQUENCE [LARGE SCALE GENOMIC DNA]</scope>
    <source>
        <strain evidence="1 2">OM18</strain>
    </source>
</reference>
<accession>A0A3Q9RLZ4</accession>
<name>A0A3Q9RLZ4_9BACI</name>
<dbReference type="Proteomes" id="UP000283095">
    <property type="component" value="Chromosome"/>
</dbReference>
<dbReference type="InterPro" id="IPR003646">
    <property type="entry name" value="SH3-like_bac-type"/>
</dbReference>
<dbReference type="KEGG" id="pasa:BAOM_1964"/>
<dbReference type="SMART" id="SM00287">
    <property type="entry name" value="SH3b"/>
    <property type="match status" value="1"/>
</dbReference>
<evidence type="ECO:0000313" key="2">
    <source>
        <dbReference type="Proteomes" id="UP000283095"/>
    </source>
</evidence>
<dbReference type="RefSeq" id="WP_127760024.1">
    <property type="nucleotide sequence ID" value="NZ_CP026095.1"/>
</dbReference>
<dbReference type="OrthoDB" id="2453732at2"/>
<gene>
    <name evidence="1" type="ORF">BAOM_1964</name>
</gene>
<dbReference type="AlphaFoldDB" id="A0A3Q9RLZ4"/>